<dbReference type="Gene3D" id="1.20.1250.20">
    <property type="entry name" value="MFS general substrate transporter like domains"/>
    <property type="match status" value="1"/>
</dbReference>
<dbReference type="InterPro" id="IPR036259">
    <property type="entry name" value="MFS_trans_sf"/>
</dbReference>
<dbReference type="PANTHER" id="PTHR48020">
    <property type="entry name" value="PROTON MYO-INOSITOL COTRANSPORTER"/>
    <property type="match status" value="1"/>
</dbReference>
<evidence type="ECO:0000256" key="9">
    <source>
        <dbReference type="SAM" id="Phobius"/>
    </source>
</evidence>
<evidence type="ECO:0000256" key="5">
    <source>
        <dbReference type="ARBA" id="ARBA00022989"/>
    </source>
</evidence>
<evidence type="ECO:0000256" key="4">
    <source>
        <dbReference type="ARBA" id="ARBA00022692"/>
    </source>
</evidence>
<dbReference type="PROSITE" id="PS50850">
    <property type="entry name" value="MFS"/>
    <property type="match status" value="1"/>
</dbReference>
<keyword evidence="5 9" id="KW-1133">Transmembrane helix</keyword>
<keyword evidence="4 9" id="KW-0812">Transmembrane</keyword>
<organism evidence="11">
    <name type="scientific">Trypanosoma congolense (strain IL3000)</name>
    <dbReference type="NCBI Taxonomy" id="1068625"/>
    <lineage>
        <taxon>Eukaryota</taxon>
        <taxon>Discoba</taxon>
        <taxon>Euglenozoa</taxon>
        <taxon>Kinetoplastea</taxon>
        <taxon>Metakinetoplastina</taxon>
        <taxon>Trypanosomatida</taxon>
        <taxon>Trypanosomatidae</taxon>
        <taxon>Trypanosoma</taxon>
        <taxon>Nannomonas</taxon>
    </lineage>
</organism>
<feature type="transmembrane region" description="Helical" evidence="9">
    <location>
        <begin position="237"/>
        <end position="258"/>
    </location>
</feature>
<dbReference type="PRINTS" id="PR00171">
    <property type="entry name" value="SUGRTRNSPORT"/>
</dbReference>
<evidence type="ECO:0000256" key="1">
    <source>
        <dbReference type="ARBA" id="ARBA00004141"/>
    </source>
</evidence>
<dbReference type="InterPro" id="IPR005829">
    <property type="entry name" value="Sugar_transporter_CS"/>
</dbReference>
<feature type="transmembrane region" description="Helical" evidence="9">
    <location>
        <begin position="41"/>
        <end position="61"/>
    </location>
</feature>
<dbReference type="PROSITE" id="PS00217">
    <property type="entry name" value="SUGAR_TRANSPORT_2"/>
    <property type="match status" value="1"/>
</dbReference>
<dbReference type="AlphaFoldDB" id="G0V0H4"/>
<dbReference type="GO" id="GO:0022857">
    <property type="term" value="F:transmembrane transporter activity"/>
    <property type="evidence" value="ECO:0007669"/>
    <property type="project" value="InterPro"/>
</dbReference>
<evidence type="ECO:0000259" key="10">
    <source>
        <dbReference type="PROSITE" id="PS50850"/>
    </source>
</evidence>
<dbReference type="Pfam" id="PF00083">
    <property type="entry name" value="Sugar_tr"/>
    <property type="match status" value="1"/>
</dbReference>
<evidence type="ECO:0000256" key="3">
    <source>
        <dbReference type="ARBA" id="ARBA00022448"/>
    </source>
</evidence>
<feature type="region of interest" description="Disordered" evidence="8">
    <location>
        <begin position="445"/>
        <end position="488"/>
    </location>
</feature>
<dbReference type="GO" id="GO:0016020">
    <property type="term" value="C:membrane"/>
    <property type="evidence" value="ECO:0007669"/>
    <property type="project" value="UniProtKB-SubCell"/>
</dbReference>
<feature type="transmembrane region" description="Helical" evidence="9">
    <location>
        <begin position="132"/>
        <end position="156"/>
    </location>
</feature>
<comment type="similarity">
    <text evidence="2 7">Belongs to the major facilitator superfamily. Sugar transporter (TC 2.A.1.1) family.</text>
</comment>
<evidence type="ECO:0000256" key="2">
    <source>
        <dbReference type="ARBA" id="ARBA00010992"/>
    </source>
</evidence>
<feature type="domain" description="Major facilitator superfamily (MFS) profile" evidence="10">
    <location>
        <begin position="5"/>
        <end position="428"/>
    </location>
</feature>
<dbReference type="InterPro" id="IPR020846">
    <property type="entry name" value="MFS_dom"/>
</dbReference>
<dbReference type="EMBL" id="HE575324">
    <property type="protein sequence ID" value="CCC95145.1"/>
    <property type="molecule type" value="Genomic_DNA"/>
</dbReference>
<feature type="transmembrane region" description="Helical" evidence="9">
    <location>
        <begin position="97"/>
        <end position="120"/>
    </location>
</feature>
<evidence type="ECO:0000256" key="8">
    <source>
        <dbReference type="SAM" id="MobiDB-lite"/>
    </source>
</evidence>
<feature type="transmembrane region" description="Helical" evidence="9">
    <location>
        <begin position="338"/>
        <end position="362"/>
    </location>
</feature>
<evidence type="ECO:0000256" key="7">
    <source>
        <dbReference type="RuleBase" id="RU003346"/>
    </source>
</evidence>
<keyword evidence="6 9" id="KW-0472">Membrane</keyword>
<dbReference type="NCBIfam" id="TIGR00879">
    <property type="entry name" value="SP"/>
    <property type="match status" value="1"/>
</dbReference>
<gene>
    <name evidence="11" type="ORF">TCIL3000_11_5590</name>
</gene>
<feature type="compositionally biased region" description="Basic and acidic residues" evidence="8">
    <location>
        <begin position="478"/>
        <end position="488"/>
    </location>
</feature>
<evidence type="ECO:0000256" key="6">
    <source>
        <dbReference type="ARBA" id="ARBA00023136"/>
    </source>
</evidence>
<feature type="transmembrane region" description="Helical" evidence="9">
    <location>
        <begin position="374"/>
        <end position="400"/>
    </location>
</feature>
<sequence length="488" mass="52694">MYWRLIIFAALGGFLFGYETSVINGALFQMKDYFDLSEHSWTYGLIVSIAIVGAFVGSFASSFISARWGRRSCIALADVFFTLGSLLMAFANHVSLILVGRLIVGFGIGLSSATIPVYLAEITPAASRGAAIVFNNVSITGAQFIASVVTALFVIYTEPNLGWRLALGLGAVPSLIQLVALLVFLPETPRWYLAYGRVEEANRVASAFNIDIGECTEGEKLVTDFTALLTKTMRKRLFLGCMLHVLQQTSGINTLMYYSTVIMSDAGFKDKNMPLLMFIPLAGVNTLFSVFGVFTVDKWGRRSLLIISSYGCLAVTIAMTVIGFYLHEDAMADSGKWAFFSMMCLYLMFFAPGLGAMPWVVLGEVFPTKLRTSAASVATMCNWGSNALVSLVFPSILGAIGVGGTFAILCGCIAIAVAFIQIFMVETKGLSLEEIEKIFDAAANSGTSQPPSCHGANEPCNEPEANVPRSEVDTELPSGEKKCDAHRA</sequence>
<name>G0V0H4_TRYCI</name>
<dbReference type="VEuPathDB" id="TriTrypDB:TcIL3000.11.5590"/>
<feature type="transmembrane region" description="Helical" evidence="9">
    <location>
        <begin position="73"/>
        <end position="91"/>
    </location>
</feature>
<feature type="transmembrane region" description="Helical" evidence="9">
    <location>
        <begin position="303"/>
        <end position="326"/>
    </location>
</feature>
<proteinExistence type="inferred from homology"/>
<dbReference type="InterPro" id="IPR003663">
    <property type="entry name" value="Sugar/inositol_transpt"/>
</dbReference>
<evidence type="ECO:0000313" key="11">
    <source>
        <dbReference type="EMBL" id="CCC95145.1"/>
    </source>
</evidence>
<feature type="transmembrane region" description="Helical" evidence="9">
    <location>
        <begin position="162"/>
        <end position="185"/>
    </location>
</feature>
<dbReference type="PROSITE" id="PS00216">
    <property type="entry name" value="SUGAR_TRANSPORT_1"/>
    <property type="match status" value="1"/>
</dbReference>
<dbReference type="SUPFAM" id="SSF103473">
    <property type="entry name" value="MFS general substrate transporter"/>
    <property type="match status" value="1"/>
</dbReference>
<accession>G0V0H4</accession>
<keyword evidence="3 7" id="KW-0813">Transport</keyword>
<feature type="transmembrane region" description="Helical" evidence="9">
    <location>
        <begin position="278"/>
        <end position="296"/>
    </location>
</feature>
<comment type="subcellular location">
    <subcellularLocation>
        <location evidence="1">Membrane</location>
        <topology evidence="1">Multi-pass membrane protein</topology>
    </subcellularLocation>
</comment>
<dbReference type="PANTHER" id="PTHR48020:SF12">
    <property type="entry name" value="PROTON MYO-INOSITOL COTRANSPORTER"/>
    <property type="match status" value="1"/>
</dbReference>
<reference evidence="11" key="1">
    <citation type="journal article" date="2012" name="Proc. Natl. Acad. Sci. U.S.A.">
        <title>Antigenic diversity is generated by distinct evolutionary mechanisms in African trypanosome species.</title>
        <authorList>
            <person name="Jackson A.P."/>
            <person name="Berry A."/>
            <person name="Aslett M."/>
            <person name="Allison H.C."/>
            <person name="Burton P."/>
            <person name="Vavrova-Anderson J."/>
            <person name="Brown R."/>
            <person name="Browne H."/>
            <person name="Corton N."/>
            <person name="Hauser H."/>
            <person name="Gamble J."/>
            <person name="Gilderthorp R."/>
            <person name="Marcello L."/>
            <person name="McQuillan J."/>
            <person name="Otto T.D."/>
            <person name="Quail M.A."/>
            <person name="Sanders M.J."/>
            <person name="van Tonder A."/>
            <person name="Ginger M.L."/>
            <person name="Field M.C."/>
            <person name="Barry J.D."/>
            <person name="Hertz-Fowler C."/>
            <person name="Berriman M."/>
        </authorList>
    </citation>
    <scope>NUCLEOTIDE SEQUENCE</scope>
    <source>
        <strain evidence="11">IL3000</strain>
    </source>
</reference>
<dbReference type="InterPro" id="IPR005828">
    <property type="entry name" value="MFS_sugar_transport-like"/>
</dbReference>
<dbReference type="InterPro" id="IPR050814">
    <property type="entry name" value="Myo-inositol_Transporter"/>
</dbReference>
<protein>
    <submittedName>
        <fullName evidence="11">Uncharacterized protein TCIL3000_11_5590</fullName>
    </submittedName>
</protein>